<accession>A0ABQ7P1U1</accession>
<dbReference type="EMBL" id="SRPR01000573">
    <property type="protein sequence ID" value="KAG5951917.1"/>
    <property type="molecule type" value="Genomic_DNA"/>
</dbReference>
<name>A0ABQ7P1U1_9HYPO</name>
<proteinExistence type="predicted"/>
<keyword evidence="3" id="KW-1185">Reference proteome</keyword>
<comment type="caution">
    <text evidence="2">The sequence shown here is derived from an EMBL/GenBank/DDBJ whole genome shotgun (WGS) entry which is preliminary data.</text>
</comment>
<organism evidence="2 3">
    <name type="scientific">Claviceps arundinis</name>
    <dbReference type="NCBI Taxonomy" id="1623583"/>
    <lineage>
        <taxon>Eukaryota</taxon>
        <taxon>Fungi</taxon>
        <taxon>Dikarya</taxon>
        <taxon>Ascomycota</taxon>
        <taxon>Pezizomycotina</taxon>
        <taxon>Sordariomycetes</taxon>
        <taxon>Hypocreomycetidae</taxon>
        <taxon>Hypocreales</taxon>
        <taxon>Clavicipitaceae</taxon>
        <taxon>Claviceps</taxon>
    </lineage>
</organism>
<evidence type="ECO:0008006" key="4">
    <source>
        <dbReference type="Google" id="ProtNLM"/>
    </source>
</evidence>
<feature type="region of interest" description="Disordered" evidence="1">
    <location>
        <begin position="1"/>
        <end position="56"/>
    </location>
</feature>
<reference evidence="2 3" key="1">
    <citation type="journal article" date="2020" name="bioRxiv">
        <title>Whole genome comparisons of ergot fungi reveals the divergence and evolution of species within the genus Claviceps are the result of varying mechanisms driving genome evolution and host range expansion.</title>
        <authorList>
            <person name="Wyka S.A."/>
            <person name="Mondo S.J."/>
            <person name="Liu M."/>
            <person name="Dettman J."/>
            <person name="Nalam V."/>
            <person name="Broders K.D."/>
        </authorList>
    </citation>
    <scope>NUCLEOTIDE SEQUENCE [LARGE SCALE GENOMIC DNA]</scope>
    <source>
        <strain evidence="2 3">LM583</strain>
    </source>
</reference>
<evidence type="ECO:0000313" key="3">
    <source>
        <dbReference type="Proteomes" id="UP000742024"/>
    </source>
</evidence>
<sequence length="56" mass="6394">MNGDEPLRRYLMPEPDTSLNNSTSNASSSRAQPRRRRSHGVITPHACTECRKKRVK</sequence>
<protein>
    <recommendedName>
        <fullName evidence="4">Zn(2)-C6 fungal-type domain-containing protein</fullName>
    </recommendedName>
</protein>
<dbReference type="Proteomes" id="UP000742024">
    <property type="component" value="Unassembled WGS sequence"/>
</dbReference>
<feature type="compositionally biased region" description="Low complexity" evidence="1">
    <location>
        <begin position="17"/>
        <end position="31"/>
    </location>
</feature>
<gene>
    <name evidence="2" type="ORF">E4U57_006522</name>
</gene>
<evidence type="ECO:0000313" key="2">
    <source>
        <dbReference type="EMBL" id="KAG5951917.1"/>
    </source>
</evidence>
<evidence type="ECO:0000256" key="1">
    <source>
        <dbReference type="SAM" id="MobiDB-lite"/>
    </source>
</evidence>
<feature type="non-terminal residue" evidence="2">
    <location>
        <position position="56"/>
    </location>
</feature>